<evidence type="ECO:0000313" key="1">
    <source>
        <dbReference type="EMBL" id="KAH7970241.1"/>
    </source>
</evidence>
<organism evidence="1 2">
    <name type="scientific">Dermacentor silvarum</name>
    <name type="common">Tick</name>
    <dbReference type="NCBI Taxonomy" id="543639"/>
    <lineage>
        <taxon>Eukaryota</taxon>
        <taxon>Metazoa</taxon>
        <taxon>Ecdysozoa</taxon>
        <taxon>Arthropoda</taxon>
        <taxon>Chelicerata</taxon>
        <taxon>Arachnida</taxon>
        <taxon>Acari</taxon>
        <taxon>Parasitiformes</taxon>
        <taxon>Ixodida</taxon>
        <taxon>Ixodoidea</taxon>
        <taxon>Ixodidae</taxon>
        <taxon>Rhipicephalinae</taxon>
        <taxon>Dermacentor</taxon>
    </lineage>
</organism>
<evidence type="ECO:0000313" key="2">
    <source>
        <dbReference type="Proteomes" id="UP000821865"/>
    </source>
</evidence>
<name>A0ACB8DHW8_DERSI</name>
<accession>A0ACB8DHW8</accession>
<dbReference type="Proteomes" id="UP000821865">
    <property type="component" value="Chromosome 11"/>
</dbReference>
<proteinExistence type="predicted"/>
<keyword evidence="2" id="KW-1185">Reference proteome</keyword>
<dbReference type="EMBL" id="CM023480">
    <property type="protein sequence ID" value="KAH7970241.1"/>
    <property type="molecule type" value="Genomic_DNA"/>
</dbReference>
<comment type="caution">
    <text evidence="1">The sequence shown here is derived from an EMBL/GenBank/DDBJ whole genome shotgun (WGS) entry which is preliminary data.</text>
</comment>
<reference evidence="1" key="1">
    <citation type="submission" date="2020-05" db="EMBL/GenBank/DDBJ databases">
        <title>Large-scale comparative analyses of tick genomes elucidate their genetic diversity and vector capacities.</title>
        <authorList>
            <person name="Jia N."/>
            <person name="Wang J."/>
            <person name="Shi W."/>
            <person name="Du L."/>
            <person name="Sun Y."/>
            <person name="Zhan W."/>
            <person name="Jiang J."/>
            <person name="Wang Q."/>
            <person name="Zhang B."/>
            <person name="Ji P."/>
            <person name="Sakyi L.B."/>
            <person name="Cui X."/>
            <person name="Yuan T."/>
            <person name="Jiang B."/>
            <person name="Yang W."/>
            <person name="Lam T.T.-Y."/>
            <person name="Chang Q."/>
            <person name="Ding S."/>
            <person name="Wang X."/>
            <person name="Zhu J."/>
            <person name="Ruan X."/>
            <person name="Zhao L."/>
            <person name="Wei J."/>
            <person name="Que T."/>
            <person name="Du C."/>
            <person name="Cheng J."/>
            <person name="Dai P."/>
            <person name="Han X."/>
            <person name="Huang E."/>
            <person name="Gao Y."/>
            <person name="Liu J."/>
            <person name="Shao H."/>
            <person name="Ye R."/>
            <person name="Li L."/>
            <person name="Wei W."/>
            <person name="Wang X."/>
            <person name="Wang C."/>
            <person name="Yang T."/>
            <person name="Huo Q."/>
            <person name="Li W."/>
            <person name="Guo W."/>
            <person name="Chen H."/>
            <person name="Zhou L."/>
            <person name="Ni X."/>
            <person name="Tian J."/>
            <person name="Zhou Y."/>
            <person name="Sheng Y."/>
            <person name="Liu T."/>
            <person name="Pan Y."/>
            <person name="Xia L."/>
            <person name="Li J."/>
            <person name="Zhao F."/>
            <person name="Cao W."/>
        </authorList>
    </citation>
    <scope>NUCLEOTIDE SEQUENCE</scope>
    <source>
        <strain evidence="1">Dsil-2018</strain>
    </source>
</reference>
<sequence length="264" mass="30001">METPSLHMQDPLLQFAANHFLPTIRLHQATSQLEMQTSLPSLEIQTIALNFPRKKGRKEIGAFIAVFLMCATFCGLLIALLMFLFHNMVREEHIQNMRCAKPILVKLTTGIRWTKTMMVSNDNGSCDNELQQAWYRFETPYGNRMPESPTSPGMCNTMVTCVQSTCHVSRRVQSLVRAGRHPSYPSMPMPAVACGADETNACSYHANIRVQHCGTYMAYYLQPLPRCFMAYCIGERGWRKKRGNGSNYLMHWNLTTEMSTGDDT</sequence>
<protein>
    <submittedName>
        <fullName evidence="1">Uncharacterized protein</fullName>
    </submittedName>
</protein>
<gene>
    <name evidence="1" type="ORF">HPB49_001581</name>
</gene>